<dbReference type="PANTHER" id="PTHR30222">
    <property type="entry name" value="SPERMIDINE/PUTRESCINE-BINDING PERIPLASMIC PROTEIN"/>
    <property type="match status" value="1"/>
</dbReference>
<evidence type="ECO:0000313" key="3">
    <source>
        <dbReference type="EMBL" id="GAA2369604.1"/>
    </source>
</evidence>
<keyword evidence="4" id="KW-1185">Reference proteome</keyword>
<dbReference type="RefSeq" id="WP_346074854.1">
    <property type="nucleotide sequence ID" value="NZ_BAAARB010000002.1"/>
</dbReference>
<accession>A0ABN3H599</accession>
<evidence type="ECO:0000256" key="1">
    <source>
        <dbReference type="ARBA" id="ARBA00022729"/>
    </source>
</evidence>
<sequence>MATIGRLAAATILVAATALVAGCSTAGPGPVPMRSVLGRAERVLNVLAWPGYAEDGSNNRSVNWVQPFRDLTGCQVEVKTFGTSDEAVSLMRTGQFDVVSASGDASLRLIDAGDVQPINTALVPSYSDIYPFLKGKPWNAKNGITYGVPHGWGANLLMYRTDVVRPAPTSWRAVFEDAPRYAGRVTAYDSPIYIADAALYLMRHRPDLGITNPYALDRRQFDAAVALLEEQRRAVGEYWNDIVREVQAFSAGWSVLGSTWQMAANLARDGGAPVATVLPDEGSTGWSDSWMISSRAEHPNCAYRWVDYIVSARVNARVAEYFGESPANAQACELMRDRTHCAVYHSADPEYASHIWYWTTPMRDCVDGRKNVECVGYDGWSKAWLQIKG</sequence>
<evidence type="ECO:0000256" key="2">
    <source>
        <dbReference type="SAM" id="SignalP"/>
    </source>
</evidence>
<proteinExistence type="predicted"/>
<name>A0ABN3H599_9ACTN</name>
<dbReference type="PROSITE" id="PS51257">
    <property type="entry name" value="PROKAR_LIPOPROTEIN"/>
    <property type="match status" value="1"/>
</dbReference>
<dbReference type="Proteomes" id="UP001501170">
    <property type="component" value="Unassembled WGS sequence"/>
</dbReference>
<reference evidence="3 4" key="1">
    <citation type="journal article" date="2019" name="Int. J. Syst. Evol. Microbiol.">
        <title>The Global Catalogue of Microorganisms (GCM) 10K type strain sequencing project: providing services to taxonomists for standard genome sequencing and annotation.</title>
        <authorList>
            <consortium name="The Broad Institute Genomics Platform"/>
            <consortium name="The Broad Institute Genome Sequencing Center for Infectious Disease"/>
            <person name="Wu L."/>
            <person name="Ma J."/>
        </authorList>
    </citation>
    <scope>NUCLEOTIDE SEQUENCE [LARGE SCALE GENOMIC DNA]</scope>
    <source>
        <strain evidence="3 4">JCM 16227</strain>
    </source>
</reference>
<gene>
    <name evidence="3" type="ORF">GCM10009855_06150</name>
</gene>
<dbReference type="CDD" id="cd13588">
    <property type="entry name" value="PBP2_polyamine_1"/>
    <property type="match status" value="1"/>
</dbReference>
<dbReference type="Pfam" id="PF13416">
    <property type="entry name" value="SBP_bac_8"/>
    <property type="match status" value="1"/>
</dbReference>
<comment type="caution">
    <text evidence="3">The sequence shown here is derived from an EMBL/GenBank/DDBJ whole genome shotgun (WGS) entry which is preliminary data.</text>
</comment>
<dbReference type="Gene3D" id="3.40.190.10">
    <property type="entry name" value="Periplasmic binding protein-like II"/>
    <property type="match status" value="2"/>
</dbReference>
<dbReference type="InterPro" id="IPR006059">
    <property type="entry name" value="SBP"/>
</dbReference>
<feature type="signal peptide" evidence="2">
    <location>
        <begin position="1"/>
        <end position="26"/>
    </location>
</feature>
<dbReference type="SUPFAM" id="SSF53850">
    <property type="entry name" value="Periplasmic binding protein-like II"/>
    <property type="match status" value="1"/>
</dbReference>
<dbReference type="EMBL" id="BAAARB010000002">
    <property type="protein sequence ID" value="GAA2369604.1"/>
    <property type="molecule type" value="Genomic_DNA"/>
</dbReference>
<protein>
    <submittedName>
        <fullName evidence="3">ABC transporter substrate-binding protein</fullName>
    </submittedName>
</protein>
<feature type="chain" id="PRO_5045075568" evidence="2">
    <location>
        <begin position="27"/>
        <end position="389"/>
    </location>
</feature>
<dbReference type="PANTHER" id="PTHR30222:SF18">
    <property type="entry name" value="BIFUNCTIONAL POLYHYDROXYBUTYRATE SYNTHASE _ ABC TRANSPORTER PERIPLASMIC BINDING PROTEIN-RELATED"/>
    <property type="match status" value="1"/>
</dbReference>
<evidence type="ECO:0000313" key="4">
    <source>
        <dbReference type="Proteomes" id="UP001501170"/>
    </source>
</evidence>
<organism evidence="3 4">
    <name type="scientific">Gordonia cholesterolivorans</name>
    <dbReference type="NCBI Taxonomy" id="559625"/>
    <lineage>
        <taxon>Bacteria</taxon>
        <taxon>Bacillati</taxon>
        <taxon>Actinomycetota</taxon>
        <taxon>Actinomycetes</taxon>
        <taxon>Mycobacteriales</taxon>
        <taxon>Gordoniaceae</taxon>
        <taxon>Gordonia</taxon>
    </lineage>
</organism>
<keyword evidence="1 2" id="KW-0732">Signal</keyword>